<dbReference type="GO" id="GO:0016874">
    <property type="term" value="F:ligase activity"/>
    <property type="evidence" value="ECO:0007669"/>
    <property type="project" value="UniProtKB-KW"/>
</dbReference>
<evidence type="ECO:0000256" key="8">
    <source>
        <dbReference type="ARBA" id="ARBA00023015"/>
    </source>
</evidence>
<dbReference type="CDD" id="cd23130">
    <property type="entry name" value="RING-HC_EHV1-like"/>
    <property type="match status" value="1"/>
</dbReference>
<dbReference type="InterPro" id="IPR013083">
    <property type="entry name" value="Znf_RING/FYVE/PHD"/>
</dbReference>
<feature type="compositionally biased region" description="Basic residues" evidence="17">
    <location>
        <begin position="301"/>
        <end position="311"/>
    </location>
</feature>
<sequence>MATELENRCPICLDSWDNAAYVMPCLHQFCYPCVLRWAESKPECPLCKRRILSIVHSVRADNDFEEHVVTPPAVSSIVGRQAGGAAGRPAAHSPAATERQPVEHQLPRAPLGGLHPYTWASLFQDYPALLQPLLPWVRQELRLIFRNQHSWAAIVEELVMSALGLFGLNKDLLVRLLRVSLRNHTSTFVQHLIDVAVQRCSGEAHHLLDLEDGHGAEEQGGSPAAAPHPAASQRGSPAPGPAPASSPAGAEEEERPSTSTAAFRGGPNSPPNAPVPTHREQEELHEDPGDAVAGPSTPSRGRPRQAPKRRAGSSQDSSQPRKRPPRRQN</sequence>
<feature type="region of interest" description="Disordered" evidence="17">
    <location>
        <begin position="83"/>
        <end position="102"/>
    </location>
</feature>
<dbReference type="GO" id="GO:0061630">
    <property type="term" value="F:ubiquitin protein ligase activity"/>
    <property type="evidence" value="ECO:0007669"/>
    <property type="project" value="UniProtKB-EC"/>
</dbReference>
<dbReference type="GO" id="GO:0008630">
    <property type="term" value="P:intrinsic apoptotic signaling pathway in response to DNA damage"/>
    <property type="evidence" value="ECO:0007669"/>
    <property type="project" value="UniProtKB-ARBA"/>
</dbReference>
<evidence type="ECO:0000256" key="17">
    <source>
        <dbReference type="SAM" id="MobiDB-lite"/>
    </source>
</evidence>
<evidence type="ECO:0000256" key="11">
    <source>
        <dbReference type="ARBA" id="ARBA00076856"/>
    </source>
</evidence>
<dbReference type="SMART" id="SM00184">
    <property type="entry name" value="RING"/>
    <property type="match status" value="1"/>
</dbReference>
<keyword evidence="3" id="KW-0808">Transferase</keyword>
<feature type="region of interest" description="Disordered" evidence="17">
    <location>
        <begin position="213"/>
        <end position="329"/>
    </location>
</feature>
<dbReference type="PROSITE" id="PS00518">
    <property type="entry name" value="ZF_RING_1"/>
    <property type="match status" value="1"/>
</dbReference>
<evidence type="ECO:0000256" key="13">
    <source>
        <dbReference type="ARBA" id="ARBA00079040"/>
    </source>
</evidence>
<dbReference type="GO" id="GO:0000209">
    <property type="term" value="P:protein polyubiquitination"/>
    <property type="evidence" value="ECO:0007669"/>
    <property type="project" value="TreeGrafter"/>
</dbReference>
<reference evidence="19" key="1">
    <citation type="submission" date="2021-05" db="EMBL/GenBank/DDBJ databases">
        <title>A comprehensive genomic history of the evolution of penguins.</title>
        <authorList>
            <person name="Bi X."/>
        </authorList>
    </citation>
    <scope>NUCLEOTIDE SEQUENCE</scope>
    <source>
        <strain evidence="19">Gentoo_SouthGeorgia</strain>
        <tissue evidence="19">Blood</tissue>
    </source>
</reference>
<gene>
    <name evidence="19" type="primary">Topors_0</name>
    <name evidence="19" type="ORF">KCX86_0001523</name>
</gene>
<dbReference type="SUPFAM" id="SSF57850">
    <property type="entry name" value="RING/U-box"/>
    <property type="match status" value="1"/>
</dbReference>
<feature type="compositionally biased region" description="Basic and acidic residues" evidence="17">
    <location>
        <begin position="277"/>
        <end position="288"/>
    </location>
</feature>
<evidence type="ECO:0000256" key="3">
    <source>
        <dbReference type="ARBA" id="ARBA00022679"/>
    </source>
</evidence>
<feature type="compositionally biased region" description="Low complexity" evidence="17">
    <location>
        <begin position="87"/>
        <end position="96"/>
    </location>
</feature>
<dbReference type="EC" id="2.3.2.27" evidence="2"/>
<dbReference type="PROSITE" id="PS50089">
    <property type="entry name" value="ZF_RING_2"/>
    <property type="match status" value="1"/>
</dbReference>
<evidence type="ECO:0000256" key="1">
    <source>
        <dbReference type="ARBA" id="ARBA00000900"/>
    </source>
</evidence>
<evidence type="ECO:0000313" key="20">
    <source>
        <dbReference type="Proteomes" id="UP001177209"/>
    </source>
</evidence>
<dbReference type="InterPro" id="IPR017907">
    <property type="entry name" value="Znf_RING_CS"/>
</dbReference>
<evidence type="ECO:0000256" key="9">
    <source>
        <dbReference type="ARBA" id="ARBA00023163"/>
    </source>
</evidence>
<evidence type="ECO:0000256" key="5">
    <source>
        <dbReference type="ARBA" id="ARBA00022771"/>
    </source>
</evidence>
<dbReference type="PANTHER" id="PTHR46077:SF1">
    <property type="entry name" value="TOP1 BINDING ARGININE_SERINE RICH PROTEIN, E3 UBIQUITIN LIGASE"/>
    <property type="match status" value="1"/>
</dbReference>
<evidence type="ECO:0000256" key="16">
    <source>
        <dbReference type="PROSITE-ProRule" id="PRU00175"/>
    </source>
</evidence>
<evidence type="ECO:0000313" key="19">
    <source>
        <dbReference type="EMBL" id="KAK1199445.1"/>
    </source>
</evidence>
<protein>
    <recommendedName>
        <fullName evidence="10">E3 ubiquitin-protein ligase Topors</fullName>
        <ecNumber evidence="2">2.3.2.27</ecNumber>
    </recommendedName>
    <alternativeName>
        <fullName evidence="11">RING-type E3 ubiquitin transferase Topors</fullName>
    </alternativeName>
    <alternativeName>
        <fullName evidence="13">SUMO1-protein E3 ligase Topors</fullName>
    </alternativeName>
    <alternativeName>
        <fullName evidence="12">Topoisomerase I-binding RING finger protein</fullName>
    </alternativeName>
    <alternativeName>
        <fullName evidence="14">Topoisomerase I-binding arginine/serine-rich protein</fullName>
    </alternativeName>
    <alternativeName>
        <fullName evidence="15">Tumor suppressor p53-binding protein 3</fullName>
    </alternativeName>
</protein>
<dbReference type="Proteomes" id="UP001177209">
    <property type="component" value="Unassembled WGS sequence"/>
</dbReference>
<dbReference type="GO" id="GO:0008270">
    <property type="term" value="F:zinc ion binding"/>
    <property type="evidence" value="ECO:0007669"/>
    <property type="project" value="UniProtKB-KW"/>
</dbReference>
<keyword evidence="19" id="KW-0436">Ligase</keyword>
<feature type="non-terminal residue" evidence="19">
    <location>
        <position position="1"/>
    </location>
</feature>
<dbReference type="GO" id="GO:0032391">
    <property type="term" value="C:photoreceptor connecting cilium"/>
    <property type="evidence" value="ECO:0007669"/>
    <property type="project" value="UniProtKB-ARBA"/>
</dbReference>
<keyword evidence="7" id="KW-0862">Zinc</keyword>
<evidence type="ECO:0000256" key="12">
    <source>
        <dbReference type="ARBA" id="ARBA00076940"/>
    </source>
</evidence>
<dbReference type="PANTHER" id="PTHR46077">
    <property type="entry name" value="E3 UBIQUITIN-PROTEIN LIGASE TOPORS"/>
    <property type="match status" value="1"/>
</dbReference>
<evidence type="ECO:0000256" key="6">
    <source>
        <dbReference type="ARBA" id="ARBA00022786"/>
    </source>
</evidence>
<dbReference type="Pfam" id="PF13923">
    <property type="entry name" value="zf-C3HC4_2"/>
    <property type="match status" value="1"/>
</dbReference>
<keyword evidence="4" id="KW-0479">Metal-binding</keyword>
<comment type="caution">
    <text evidence="19">The sequence shown here is derived from an EMBL/GenBank/DDBJ whole genome shotgun (WGS) entry which is preliminary data.</text>
</comment>
<accession>A0AA40H391</accession>
<dbReference type="GO" id="GO:0006513">
    <property type="term" value="P:protein monoubiquitination"/>
    <property type="evidence" value="ECO:0007669"/>
    <property type="project" value="TreeGrafter"/>
</dbReference>
<evidence type="ECO:0000256" key="7">
    <source>
        <dbReference type="ARBA" id="ARBA00022833"/>
    </source>
</evidence>
<evidence type="ECO:0000256" key="14">
    <source>
        <dbReference type="ARBA" id="ARBA00079184"/>
    </source>
</evidence>
<keyword evidence="20" id="KW-1185">Reference proteome</keyword>
<organism evidence="19 20">
    <name type="scientific">Pygoscelis papua</name>
    <name type="common">Gentoo penguin</name>
    <dbReference type="NCBI Taxonomy" id="30457"/>
    <lineage>
        <taxon>Eukaryota</taxon>
        <taxon>Metazoa</taxon>
        <taxon>Chordata</taxon>
        <taxon>Craniata</taxon>
        <taxon>Vertebrata</taxon>
        <taxon>Euteleostomi</taxon>
        <taxon>Archelosauria</taxon>
        <taxon>Archosauria</taxon>
        <taxon>Dinosauria</taxon>
        <taxon>Saurischia</taxon>
        <taxon>Theropoda</taxon>
        <taxon>Coelurosauria</taxon>
        <taxon>Aves</taxon>
        <taxon>Neognathae</taxon>
        <taxon>Neoaves</taxon>
        <taxon>Aequornithes</taxon>
        <taxon>Sphenisciformes</taxon>
        <taxon>Spheniscidae</taxon>
        <taxon>Pygoscelis</taxon>
    </lineage>
</organism>
<dbReference type="Gene3D" id="3.30.40.10">
    <property type="entry name" value="Zinc/RING finger domain, C3HC4 (zinc finger)"/>
    <property type="match status" value="1"/>
</dbReference>
<evidence type="ECO:0000259" key="18">
    <source>
        <dbReference type="PROSITE" id="PS50089"/>
    </source>
</evidence>
<comment type="catalytic activity">
    <reaction evidence="1">
        <text>S-ubiquitinyl-[E2 ubiquitin-conjugating enzyme]-L-cysteine + [acceptor protein]-L-lysine = [E2 ubiquitin-conjugating enzyme]-L-cysteine + N(6)-ubiquitinyl-[acceptor protein]-L-lysine.</text>
        <dbReference type="EC" id="2.3.2.27"/>
    </reaction>
</comment>
<keyword evidence="9" id="KW-0804">Transcription</keyword>
<dbReference type="AlphaFoldDB" id="A0AA40H391"/>
<evidence type="ECO:0000256" key="4">
    <source>
        <dbReference type="ARBA" id="ARBA00022723"/>
    </source>
</evidence>
<feature type="compositionally biased region" description="Basic residues" evidence="17">
    <location>
        <begin position="320"/>
        <end position="329"/>
    </location>
</feature>
<keyword evidence="5 16" id="KW-0863">Zinc-finger</keyword>
<dbReference type="FunFam" id="3.30.40.10:FF:000136">
    <property type="entry name" value="E3 ubiquitin-protein ligase Topors"/>
    <property type="match status" value="1"/>
</dbReference>
<keyword evidence="8" id="KW-0805">Transcription regulation</keyword>
<dbReference type="EMBL" id="JAHCLZ010004380">
    <property type="protein sequence ID" value="KAK1199445.1"/>
    <property type="molecule type" value="Genomic_DNA"/>
</dbReference>
<name>A0AA40H391_PYGPA</name>
<dbReference type="InterPro" id="IPR001841">
    <property type="entry name" value="Znf_RING"/>
</dbReference>
<evidence type="ECO:0000256" key="10">
    <source>
        <dbReference type="ARBA" id="ARBA00071236"/>
    </source>
</evidence>
<keyword evidence="6" id="KW-0833">Ubl conjugation pathway</keyword>
<proteinExistence type="predicted"/>
<feature type="compositionally biased region" description="Low complexity" evidence="17">
    <location>
        <begin position="223"/>
        <end position="237"/>
    </location>
</feature>
<feature type="non-terminal residue" evidence="19">
    <location>
        <position position="329"/>
    </location>
</feature>
<feature type="domain" description="RING-type" evidence="18">
    <location>
        <begin position="9"/>
        <end position="48"/>
    </location>
</feature>
<evidence type="ECO:0000256" key="2">
    <source>
        <dbReference type="ARBA" id="ARBA00012483"/>
    </source>
</evidence>
<evidence type="ECO:0000256" key="15">
    <source>
        <dbReference type="ARBA" id="ARBA00082108"/>
    </source>
</evidence>